<dbReference type="EMBL" id="SRMQ01000003">
    <property type="protein sequence ID" value="TGJ76917.1"/>
    <property type="molecule type" value="Genomic_DNA"/>
</dbReference>
<comment type="caution">
    <text evidence="6">The sequence shown here is derived from an EMBL/GenBank/DDBJ whole genome shotgun (WGS) entry which is preliminary data.</text>
</comment>
<evidence type="ECO:0000256" key="2">
    <source>
        <dbReference type="ARBA" id="ARBA00022500"/>
    </source>
</evidence>
<protein>
    <recommendedName>
        <fullName evidence="1">Stage 0 sporulation protein A homolog</fullName>
    </recommendedName>
</protein>
<feature type="modified residue" description="4-aspartylphosphate" evidence="4">
    <location>
        <position position="55"/>
    </location>
</feature>
<evidence type="ECO:0000313" key="6">
    <source>
        <dbReference type="EMBL" id="TGJ76917.1"/>
    </source>
</evidence>
<dbReference type="InterPro" id="IPR001789">
    <property type="entry name" value="Sig_transdc_resp-reg_receiver"/>
</dbReference>
<dbReference type="Proteomes" id="UP000297714">
    <property type="component" value="Unassembled WGS sequence"/>
</dbReference>
<evidence type="ECO:0000256" key="4">
    <source>
        <dbReference type="PROSITE-ProRule" id="PRU00169"/>
    </source>
</evidence>
<dbReference type="AlphaFoldDB" id="A0A4Z0Y226"/>
<dbReference type="SUPFAM" id="SSF103039">
    <property type="entry name" value="CheC-like"/>
    <property type="match status" value="1"/>
</dbReference>
<dbReference type="SUPFAM" id="SSF52172">
    <property type="entry name" value="CheY-like"/>
    <property type="match status" value="1"/>
</dbReference>
<evidence type="ECO:0000256" key="1">
    <source>
        <dbReference type="ARBA" id="ARBA00018672"/>
    </source>
</evidence>
<name>A0A4Z0Y226_9FIRM</name>
<dbReference type="SMART" id="SM00448">
    <property type="entry name" value="REC"/>
    <property type="match status" value="1"/>
</dbReference>
<sequence length="286" mass="31659">MKEIKVAVVDDSPFSVAMLTNMLTENGFQVVGSANNLQQAVDVVAKEKPDVVTMDITMPEVDGIECTKTLHKLDPDLKVVIVSSMMDDEIIRKAKRAKISGYVQKPVDAEELTLTIKRIMADEELFAELDKLYYTVFKEALSDTFNKFFHAVPEYRDEQKANIEQTSRGISSVMGIIGRYGGRMILDMSTDTASGIARTLFKIDQPTKEHIINVIGELSNIIAGNACSLMNKSNPLFGLRVAPPTIVYGELIKISNSELNTVTSVKADTTFGEIYMNIGFNRGECE</sequence>
<dbReference type="InterPro" id="IPR052048">
    <property type="entry name" value="ST_Response_Regulator"/>
</dbReference>
<keyword evidence="4" id="KW-0597">Phosphoprotein</keyword>
<organism evidence="6 7">
    <name type="scientific">Caproiciproducens galactitolivorans</name>
    <dbReference type="NCBI Taxonomy" id="642589"/>
    <lineage>
        <taxon>Bacteria</taxon>
        <taxon>Bacillati</taxon>
        <taxon>Bacillota</taxon>
        <taxon>Clostridia</taxon>
        <taxon>Eubacteriales</taxon>
        <taxon>Acutalibacteraceae</taxon>
        <taxon>Caproiciproducens</taxon>
    </lineage>
</organism>
<dbReference type="InterPro" id="IPR028051">
    <property type="entry name" value="CheX-like_dom"/>
</dbReference>
<dbReference type="Gene3D" id="3.40.1550.10">
    <property type="entry name" value="CheC-like"/>
    <property type="match status" value="1"/>
</dbReference>
<dbReference type="PROSITE" id="PS50110">
    <property type="entry name" value="RESPONSE_REGULATORY"/>
    <property type="match status" value="1"/>
</dbReference>
<dbReference type="Gene3D" id="3.40.50.2300">
    <property type="match status" value="1"/>
</dbReference>
<dbReference type="CDD" id="cd17906">
    <property type="entry name" value="CheX"/>
    <property type="match status" value="1"/>
</dbReference>
<evidence type="ECO:0000313" key="7">
    <source>
        <dbReference type="Proteomes" id="UP000297714"/>
    </source>
</evidence>
<dbReference type="Pfam" id="PF13690">
    <property type="entry name" value="CheX"/>
    <property type="match status" value="1"/>
</dbReference>
<dbReference type="PANTHER" id="PTHR43228">
    <property type="entry name" value="TWO-COMPONENT RESPONSE REGULATOR"/>
    <property type="match status" value="1"/>
</dbReference>
<dbReference type="InterPro" id="IPR028976">
    <property type="entry name" value="CheC-like_sf"/>
</dbReference>
<dbReference type="GO" id="GO:0000160">
    <property type="term" value="P:phosphorelay signal transduction system"/>
    <property type="evidence" value="ECO:0007669"/>
    <property type="project" value="InterPro"/>
</dbReference>
<proteinExistence type="predicted"/>
<dbReference type="InterPro" id="IPR011006">
    <property type="entry name" value="CheY-like_superfamily"/>
</dbReference>
<dbReference type="GO" id="GO:0006935">
    <property type="term" value="P:chemotaxis"/>
    <property type="evidence" value="ECO:0007669"/>
    <property type="project" value="UniProtKB-KW"/>
</dbReference>
<gene>
    <name evidence="6" type="primary">cheY_2</name>
    <name evidence="6" type="ORF">CAGA_09900</name>
</gene>
<dbReference type="Pfam" id="PF00072">
    <property type="entry name" value="Response_reg"/>
    <property type="match status" value="1"/>
</dbReference>
<dbReference type="RefSeq" id="WP_135658393.1">
    <property type="nucleotide sequence ID" value="NZ_JAJUFJ010000007.1"/>
</dbReference>
<feature type="domain" description="Response regulatory" evidence="5">
    <location>
        <begin position="5"/>
        <end position="120"/>
    </location>
</feature>
<keyword evidence="2" id="KW-0145">Chemotaxis</keyword>
<accession>A0A4Z0Y226</accession>
<comment type="function">
    <text evidence="3">May play the central regulatory role in sporulation. It may be an element of the effector pathway responsible for the activation of sporulation genes in response to nutritional stress. Spo0A may act in concert with spo0H (a sigma factor) to control the expression of some genes that are critical to the sporulation process.</text>
</comment>
<reference evidence="6 7" key="1">
    <citation type="submission" date="2019-04" db="EMBL/GenBank/DDBJ databases">
        <authorList>
            <person name="Poehlein A."/>
            <person name="Bengelsdorf F.R."/>
            <person name="Duerre P."/>
            <person name="Daniel R."/>
        </authorList>
    </citation>
    <scope>NUCLEOTIDE SEQUENCE [LARGE SCALE GENOMIC DNA]</scope>
    <source>
        <strain evidence="6 7">BS-1</strain>
    </source>
</reference>
<dbReference type="OrthoDB" id="9779069at2"/>
<evidence type="ECO:0000256" key="3">
    <source>
        <dbReference type="ARBA" id="ARBA00024867"/>
    </source>
</evidence>
<dbReference type="PANTHER" id="PTHR43228:SF1">
    <property type="entry name" value="TWO-COMPONENT RESPONSE REGULATOR ARR22"/>
    <property type="match status" value="1"/>
</dbReference>
<evidence type="ECO:0000259" key="5">
    <source>
        <dbReference type="PROSITE" id="PS50110"/>
    </source>
</evidence>
<keyword evidence="7" id="KW-1185">Reference proteome</keyword>